<feature type="region of interest" description="Disordered" evidence="1">
    <location>
        <begin position="177"/>
        <end position="210"/>
    </location>
</feature>
<evidence type="ECO:0008006" key="5">
    <source>
        <dbReference type="Google" id="ProtNLM"/>
    </source>
</evidence>
<dbReference type="EMBL" id="QFPW01000006">
    <property type="protein sequence ID" value="PZQ49840.1"/>
    <property type="molecule type" value="Genomic_DNA"/>
</dbReference>
<protein>
    <recommendedName>
        <fullName evidence="5">Excalibur calcium-binding domain-containing protein</fullName>
    </recommendedName>
</protein>
<comment type="caution">
    <text evidence="3">The sequence shown here is derived from an EMBL/GenBank/DDBJ whole genome shotgun (WGS) entry which is preliminary data.</text>
</comment>
<accession>A0A2W5QEK0</accession>
<proteinExistence type="predicted"/>
<keyword evidence="2" id="KW-0732">Signal</keyword>
<evidence type="ECO:0000313" key="3">
    <source>
        <dbReference type="EMBL" id="PZQ49840.1"/>
    </source>
</evidence>
<organism evidence="3 4">
    <name type="scientific">Rhodovulum sulfidophilum</name>
    <name type="common">Rhodobacter sulfidophilus</name>
    <dbReference type="NCBI Taxonomy" id="35806"/>
    <lineage>
        <taxon>Bacteria</taxon>
        <taxon>Pseudomonadati</taxon>
        <taxon>Pseudomonadota</taxon>
        <taxon>Alphaproteobacteria</taxon>
        <taxon>Rhodobacterales</taxon>
        <taxon>Paracoccaceae</taxon>
        <taxon>Rhodovulum</taxon>
    </lineage>
</organism>
<dbReference type="AlphaFoldDB" id="A0A2W5QEK0"/>
<evidence type="ECO:0000256" key="2">
    <source>
        <dbReference type="SAM" id="SignalP"/>
    </source>
</evidence>
<feature type="signal peptide" evidence="2">
    <location>
        <begin position="1"/>
        <end position="26"/>
    </location>
</feature>
<evidence type="ECO:0000313" key="4">
    <source>
        <dbReference type="Proteomes" id="UP000249185"/>
    </source>
</evidence>
<name>A0A2W5QEK0_RHOSU</name>
<dbReference type="Proteomes" id="UP000249185">
    <property type="component" value="Unassembled WGS sequence"/>
</dbReference>
<evidence type="ECO:0000256" key="1">
    <source>
        <dbReference type="SAM" id="MobiDB-lite"/>
    </source>
</evidence>
<sequence>MKAAGRMNKALISVLVLGLLAGCTSGELSVPDPVSVTEVPYGGAAAPTTGTASTSSPDLATMPEGVQRAPAGVTTAEAAPGIGRPLDTDTLNLMQTTLEEQKIDAAVAQQKLDEDRAKLVVVQPGALPSRVDGVNVALFARQTSNAVGQKIYDRSGGFGGFSSGCRRFSDPDDAQRAFLASGGPQSDQYGLDPDGDGFACDWDPTPYREL</sequence>
<dbReference type="PROSITE" id="PS51257">
    <property type="entry name" value="PROKAR_LIPOPROTEIN"/>
    <property type="match status" value="1"/>
</dbReference>
<gene>
    <name evidence="3" type="ORF">DI556_10295</name>
</gene>
<feature type="compositionally biased region" description="Low complexity" evidence="1">
    <location>
        <begin position="46"/>
        <end position="57"/>
    </location>
</feature>
<reference evidence="3 4" key="1">
    <citation type="submission" date="2017-08" db="EMBL/GenBank/DDBJ databases">
        <title>Infants hospitalized years apart are colonized by the same room-sourced microbial strains.</title>
        <authorList>
            <person name="Brooks B."/>
            <person name="Olm M.R."/>
            <person name="Firek B.A."/>
            <person name="Baker R."/>
            <person name="Thomas B.C."/>
            <person name="Morowitz M.J."/>
            <person name="Banfield J.F."/>
        </authorList>
    </citation>
    <scope>NUCLEOTIDE SEQUENCE [LARGE SCALE GENOMIC DNA]</scope>
    <source>
        <strain evidence="3">S2_005_002_R2_34</strain>
    </source>
</reference>
<feature type="chain" id="PRO_5016143959" description="Excalibur calcium-binding domain-containing protein" evidence="2">
    <location>
        <begin position="27"/>
        <end position="210"/>
    </location>
</feature>
<feature type="region of interest" description="Disordered" evidence="1">
    <location>
        <begin position="46"/>
        <end position="65"/>
    </location>
</feature>